<sequence>MIFGIWPGVANADLVTFQSVDAPPERVDETLVALTELQGRAEQFYVRCFRHFGSGVGNFANIEATPANPAQYAGSGRRIDLVCSYQSSEPNTEGFARFVRKAVNDVHGWGGGKVQIGEELNMPAPLDGGSPGCFEAVSAAVAAAVDERARTGADVLIGVNAAGLADEEFWHRLAGSLTPALVAQLDYLGLDFFPDVFHPVPLHEISDATTYLVRTARHRATVAGFSPVLPFHVTETGWPTGAGRDEATQAQILELVAEAVVNANCDVTAYELFGLRDIVTDDRWQNEWGVLRDDYTRKPGFDALCRLFARHL</sequence>
<reference evidence="1" key="1">
    <citation type="submission" date="2022-12" db="EMBL/GenBank/DDBJ databases">
        <authorList>
            <person name="Krivoruchko A.V."/>
            <person name="Elkin A."/>
        </authorList>
    </citation>
    <scope>NUCLEOTIDE SEQUENCE</scope>
    <source>
        <strain evidence="1">IEGM 1391</strain>
    </source>
</reference>
<dbReference type="RefSeq" id="WP_269602656.1">
    <property type="nucleotide sequence ID" value="NZ_JAPWIJ010000002.1"/>
</dbReference>
<name>A0ABT4MAI5_9NOCA</name>
<organism evidence="1 2">
    <name type="scientific">Rhodococcus ruber</name>
    <dbReference type="NCBI Taxonomy" id="1830"/>
    <lineage>
        <taxon>Bacteria</taxon>
        <taxon>Bacillati</taxon>
        <taxon>Actinomycetota</taxon>
        <taxon>Actinomycetes</taxon>
        <taxon>Mycobacteriales</taxon>
        <taxon>Nocardiaceae</taxon>
        <taxon>Rhodococcus</taxon>
    </lineage>
</organism>
<comment type="caution">
    <text evidence="1">The sequence shown here is derived from an EMBL/GenBank/DDBJ whole genome shotgun (WGS) entry which is preliminary data.</text>
</comment>
<dbReference type="SUPFAM" id="SSF51445">
    <property type="entry name" value="(Trans)glycosidases"/>
    <property type="match status" value="1"/>
</dbReference>
<proteinExistence type="predicted"/>
<protein>
    <submittedName>
        <fullName evidence="1">Uncharacterized protein</fullName>
    </submittedName>
</protein>
<dbReference type="EMBL" id="JAPWIJ010000002">
    <property type="protein sequence ID" value="MCZ4517980.1"/>
    <property type="molecule type" value="Genomic_DNA"/>
</dbReference>
<dbReference type="Proteomes" id="UP001081071">
    <property type="component" value="Unassembled WGS sequence"/>
</dbReference>
<accession>A0ABT4MAI5</accession>
<dbReference type="Gene3D" id="3.20.20.80">
    <property type="entry name" value="Glycosidases"/>
    <property type="match status" value="1"/>
</dbReference>
<gene>
    <name evidence="1" type="ORF">O4220_05575</name>
</gene>
<keyword evidence="2" id="KW-1185">Reference proteome</keyword>
<evidence type="ECO:0000313" key="2">
    <source>
        <dbReference type="Proteomes" id="UP001081071"/>
    </source>
</evidence>
<evidence type="ECO:0000313" key="1">
    <source>
        <dbReference type="EMBL" id="MCZ4517980.1"/>
    </source>
</evidence>
<dbReference type="InterPro" id="IPR017853">
    <property type="entry name" value="GH"/>
</dbReference>